<dbReference type="InterPro" id="IPR005811">
    <property type="entry name" value="SUCC_ACL_C"/>
</dbReference>
<dbReference type="FunFam" id="3.30.470.20:FF:000002">
    <property type="entry name" value="Succinate--CoA ligase [ADP-forming] subunit beta"/>
    <property type="match status" value="1"/>
</dbReference>
<keyword evidence="15" id="KW-1185">Reference proteome</keyword>
<feature type="binding site" evidence="10">
    <location>
        <position position="314"/>
    </location>
    <ligand>
        <name>substrate</name>
        <note>ligand shared with subunit alpha</note>
    </ligand>
</feature>
<keyword evidence="4 10" id="KW-0479">Metal-binding</keyword>
<comment type="caution">
    <text evidence="14">The sequence shown here is derived from an EMBL/GenBank/DDBJ whole genome shotgun (WGS) entry which is preliminary data.</text>
</comment>
<keyword evidence="10" id="KW-0496">Mitochondrion</keyword>
<dbReference type="PIRSF" id="PIRSF001554">
    <property type="entry name" value="SucCS_beta"/>
    <property type="match status" value="1"/>
</dbReference>
<dbReference type="InterPro" id="IPR017866">
    <property type="entry name" value="Succ-CoA_synthase_bsu_CS"/>
</dbReference>
<keyword evidence="6 10" id="KW-0460">Magnesium</keyword>
<dbReference type="PANTHER" id="PTHR11815">
    <property type="entry name" value="SUCCINYL-COA SYNTHETASE BETA CHAIN"/>
    <property type="match status" value="1"/>
</dbReference>
<feature type="binding site" evidence="10">
    <location>
        <begin position="90"/>
        <end position="92"/>
    </location>
    <ligand>
        <name>ATP</name>
        <dbReference type="ChEBI" id="CHEBI:30616"/>
    </ligand>
</feature>
<dbReference type="Proteomes" id="UP000288716">
    <property type="component" value="Unassembled WGS sequence"/>
</dbReference>
<feature type="domain" description="ATP-grasp fold succinyl-CoA synthetase-type" evidence="13">
    <location>
        <begin position="37"/>
        <end position="249"/>
    </location>
</feature>
<dbReference type="OrthoDB" id="1552at2759"/>
<comment type="cofactor">
    <cofactor evidence="10">
        <name>Mg(2+)</name>
        <dbReference type="ChEBI" id="CHEBI:18420"/>
    </cofactor>
    <text evidence="10">Binds 1 Mg(2+) ion per subunit.</text>
</comment>
<feature type="binding site" evidence="10">
    <location>
        <position position="247"/>
    </location>
    <ligand>
        <name>Mg(2+)</name>
        <dbReference type="ChEBI" id="CHEBI:18420"/>
    </ligand>
</feature>
<dbReference type="UniPathway" id="UPA00223">
    <property type="reaction ID" value="UER00999"/>
</dbReference>
<dbReference type="GO" id="GO:0004775">
    <property type="term" value="F:succinate-CoA ligase (ADP-forming) activity"/>
    <property type="evidence" value="ECO:0007669"/>
    <property type="project" value="UniProtKB-UniRule"/>
</dbReference>
<evidence type="ECO:0000259" key="12">
    <source>
        <dbReference type="Pfam" id="PF00549"/>
    </source>
</evidence>
<dbReference type="InterPro" id="IPR013650">
    <property type="entry name" value="ATP-grasp_succ-CoA_synth-type"/>
</dbReference>
<dbReference type="Pfam" id="PF00549">
    <property type="entry name" value="Ligase_CoA"/>
    <property type="match status" value="1"/>
</dbReference>
<evidence type="ECO:0000256" key="7">
    <source>
        <dbReference type="ARBA" id="ARBA00052879"/>
    </source>
</evidence>
<evidence type="ECO:0000256" key="5">
    <source>
        <dbReference type="ARBA" id="ARBA00022741"/>
    </source>
</evidence>
<dbReference type="FunFam" id="3.40.50.261:FF:000001">
    <property type="entry name" value="Succinate--CoA ligase [ADP-forming] subunit beta"/>
    <property type="match status" value="1"/>
</dbReference>
<name>A0A443S299_9ACAR</name>
<dbReference type="EMBL" id="NCKV01011388">
    <property type="protein sequence ID" value="RWS21646.1"/>
    <property type="molecule type" value="Genomic_DNA"/>
</dbReference>
<evidence type="ECO:0000256" key="3">
    <source>
        <dbReference type="ARBA" id="ARBA00022598"/>
    </source>
</evidence>
<feature type="binding site" evidence="10">
    <location>
        <position position="152"/>
    </location>
    <ligand>
        <name>ATP</name>
        <dbReference type="ChEBI" id="CHEBI:30616"/>
    </ligand>
</feature>
<dbReference type="PANTHER" id="PTHR11815:SF10">
    <property type="entry name" value="SUCCINATE--COA LIGASE [GDP-FORMING] SUBUNIT BETA, MITOCHONDRIAL"/>
    <property type="match status" value="1"/>
</dbReference>
<dbReference type="HAMAP" id="MF_00558">
    <property type="entry name" value="Succ_CoA_beta"/>
    <property type="match status" value="1"/>
</dbReference>
<accession>A0A443S299</accession>
<comment type="pathway">
    <text evidence="1 10">Carbohydrate metabolism; tricarboxylic acid cycle; succinate from succinyl-CoA (ligase route): step 1/1.</text>
</comment>
<dbReference type="InterPro" id="IPR013815">
    <property type="entry name" value="ATP_grasp_subdomain_1"/>
</dbReference>
<comment type="function">
    <text evidence="10">Succinyl-CoA synthetase functions in the citric acid cycle (TCA), coupling the hydrolysis of succinyl-CoA to the synthesis of ATP and thus represents the only step of substrate-level phosphorylation in the TCA. The beta subunit provides nucleotide specificity of the enzyme and binds the substrate succinate, while the binding sites for coenzyme A and phosphate are found in the alpha subunit.</text>
</comment>
<dbReference type="GO" id="GO:0006104">
    <property type="term" value="P:succinyl-CoA metabolic process"/>
    <property type="evidence" value="ECO:0007669"/>
    <property type="project" value="TreeGrafter"/>
</dbReference>
<dbReference type="PROSITE" id="PS01217">
    <property type="entry name" value="SUCCINYL_COA_LIG_3"/>
    <property type="match status" value="1"/>
</dbReference>
<dbReference type="STRING" id="299467.A0A443S299"/>
<feature type="domain" description="ATP-citrate synthase/succinyl-CoA ligase C-terminal" evidence="12">
    <location>
        <begin position="312"/>
        <end position="429"/>
    </location>
</feature>
<dbReference type="SUPFAM" id="SSF52210">
    <property type="entry name" value="Succinyl-CoA synthetase domains"/>
    <property type="match status" value="1"/>
</dbReference>
<dbReference type="GO" id="GO:0005739">
    <property type="term" value="C:mitochondrion"/>
    <property type="evidence" value="ECO:0007669"/>
    <property type="project" value="UniProtKB-SubCell"/>
</dbReference>
<feature type="binding site" evidence="10">
    <location>
        <position position="83"/>
    </location>
    <ligand>
        <name>ATP</name>
        <dbReference type="ChEBI" id="CHEBI:30616"/>
    </ligand>
</feature>
<evidence type="ECO:0000256" key="8">
    <source>
        <dbReference type="ARBA" id="ARBA00053833"/>
    </source>
</evidence>
<evidence type="ECO:0000313" key="15">
    <source>
        <dbReference type="Proteomes" id="UP000288716"/>
    </source>
</evidence>
<keyword evidence="10" id="KW-0067">ATP-binding</keyword>
<dbReference type="SUPFAM" id="SSF56059">
    <property type="entry name" value="Glutathione synthetase ATP-binding domain-like"/>
    <property type="match status" value="1"/>
</dbReference>
<dbReference type="InterPro" id="IPR016102">
    <property type="entry name" value="Succinyl-CoA_synth-like"/>
</dbReference>
<keyword evidence="3 10" id="KW-0436">Ligase</keyword>
<dbReference type="Gene3D" id="3.40.50.261">
    <property type="entry name" value="Succinyl-CoA synthetase domains"/>
    <property type="match status" value="1"/>
</dbReference>
<dbReference type="InterPro" id="IPR005809">
    <property type="entry name" value="Succ_CoA_ligase-like_bsu"/>
</dbReference>
<dbReference type="VEuPathDB" id="VectorBase:LDEU010394"/>
<feature type="binding site" evidence="10">
    <location>
        <begin position="371"/>
        <end position="373"/>
    </location>
    <ligand>
        <name>substrate</name>
        <note>ligand shared with subunit alpha</note>
    </ligand>
</feature>
<dbReference type="NCBIfam" id="NF001913">
    <property type="entry name" value="PRK00696.1"/>
    <property type="match status" value="1"/>
</dbReference>
<comment type="similarity">
    <text evidence="10 11">Belongs to the succinate/malate CoA ligase beta subunit family.</text>
</comment>
<evidence type="ECO:0000313" key="14">
    <source>
        <dbReference type="EMBL" id="RWS21646.1"/>
    </source>
</evidence>
<evidence type="ECO:0000256" key="11">
    <source>
        <dbReference type="RuleBase" id="RU361258"/>
    </source>
</evidence>
<evidence type="ECO:0000256" key="1">
    <source>
        <dbReference type="ARBA" id="ARBA00005064"/>
    </source>
</evidence>
<proteinExistence type="inferred from homology"/>
<dbReference type="Gene3D" id="3.30.1490.20">
    <property type="entry name" value="ATP-grasp fold, A domain"/>
    <property type="match status" value="1"/>
</dbReference>
<protein>
    <recommendedName>
        <fullName evidence="10">Succinate--CoA ligase [ADP-forming] subunit beta, mitochondrial</fullName>
        <ecNumber evidence="10">6.2.1.5</ecNumber>
    </recommendedName>
    <alternativeName>
        <fullName evidence="10">Succinyl-CoA synthetase beta chain</fullName>
        <shortName evidence="10">SCS-beta</shortName>
    </alternativeName>
</protein>
<dbReference type="Gene3D" id="3.30.470.20">
    <property type="entry name" value="ATP-grasp fold, B domain"/>
    <property type="match status" value="1"/>
</dbReference>
<evidence type="ECO:0000256" key="10">
    <source>
        <dbReference type="HAMAP-Rule" id="MF_03219"/>
    </source>
</evidence>
<comment type="subcellular location">
    <subcellularLocation>
        <location evidence="10">Mitochondrion</location>
    </subcellularLocation>
</comment>
<dbReference type="GO" id="GO:0004776">
    <property type="term" value="F:succinate-CoA ligase (GDP-forming) activity"/>
    <property type="evidence" value="ECO:0007669"/>
    <property type="project" value="UniProtKB-EC"/>
</dbReference>
<comment type="catalytic activity">
    <reaction evidence="10">
        <text>succinate + ATP + CoA = succinyl-CoA + ADP + phosphate</text>
        <dbReference type="Rhea" id="RHEA:17661"/>
        <dbReference type="ChEBI" id="CHEBI:30031"/>
        <dbReference type="ChEBI" id="CHEBI:30616"/>
        <dbReference type="ChEBI" id="CHEBI:43474"/>
        <dbReference type="ChEBI" id="CHEBI:57287"/>
        <dbReference type="ChEBI" id="CHEBI:57292"/>
        <dbReference type="ChEBI" id="CHEBI:456216"/>
        <dbReference type="EC" id="6.2.1.5"/>
    </reaction>
</comment>
<evidence type="ECO:0000256" key="2">
    <source>
        <dbReference type="ARBA" id="ARBA00022532"/>
    </source>
</evidence>
<dbReference type="GO" id="GO:0005524">
    <property type="term" value="F:ATP binding"/>
    <property type="evidence" value="ECO:0007669"/>
    <property type="project" value="UniProtKB-UniRule"/>
</dbReference>
<dbReference type="FunFam" id="3.30.1490.20:FF:000004">
    <property type="entry name" value="Succinate--CoA ligase [ADP-forming] subunit beta, mitochondrial"/>
    <property type="match status" value="1"/>
</dbReference>
<comment type="catalytic activity">
    <reaction evidence="7">
        <text>GTP + succinate + CoA = succinyl-CoA + GDP + phosphate</text>
        <dbReference type="Rhea" id="RHEA:22120"/>
        <dbReference type="ChEBI" id="CHEBI:30031"/>
        <dbReference type="ChEBI" id="CHEBI:37565"/>
        <dbReference type="ChEBI" id="CHEBI:43474"/>
        <dbReference type="ChEBI" id="CHEBI:57287"/>
        <dbReference type="ChEBI" id="CHEBI:57292"/>
        <dbReference type="ChEBI" id="CHEBI:58189"/>
        <dbReference type="EC" id="6.2.1.4"/>
    </reaction>
</comment>
<dbReference type="AlphaFoldDB" id="A0A443S299"/>
<feature type="binding site" evidence="10">
    <location>
        <position position="261"/>
    </location>
    <ligand>
        <name>Mg(2+)</name>
        <dbReference type="ChEBI" id="CHEBI:18420"/>
    </ligand>
</feature>
<organism evidence="14 15">
    <name type="scientific">Leptotrombidium deliense</name>
    <dbReference type="NCBI Taxonomy" id="299467"/>
    <lineage>
        <taxon>Eukaryota</taxon>
        <taxon>Metazoa</taxon>
        <taxon>Ecdysozoa</taxon>
        <taxon>Arthropoda</taxon>
        <taxon>Chelicerata</taxon>
        <taxon>Arachnida</taxon>
        <taxon>Acari</taxon>
        <taxon>Acariformes</taxon>
        <taxon>Trombidiformes</taxon>
        <taxon>Prostigmata</taxon>
        <taxon>Anystina</taxon>
        <taxon>Parasitengona</taxon>
        <taxon>Trombiculoidea</taxon>
        <taxon>Trombiculidae</taxon>
        <taxon>Leptotrombidium</taxon>
    </lineage>
</organism>
<evidence type="ECO:0000256" key="9">
    <source>
        <dbReference type="ARBA" id="ARBA00063570"/>
    </source>
</evidence>
<dbReference type="GO" id="GO:0006099">
    <property type="term" value="P:tricarboxylic acid cycle"/>
    <property type="evidence" value="ECO:0007669"/>
    <property type="project" value="UniProtKB-UniRule"/>
</dbReference>
<comment type="subunit">
    <text evidence="9">Heterodimer of an alpha and a beta subunit. The beta subunit determines specificity for GTP.</text>
</comment>
<dbReference type="Pfam" id="PF08442">
    <property type="entry name" value="ATP-grasp_2"/>
    <property type="match status" value="1"/>
</dbReference>
<evidence type="ECO:0000256" key="4">
    <source>
        <dbReference type="ARBA" id="ARBA00022723"/>
    </source>
</evidence>
<gene>
    <name evidence="14" type="ORF">B4U80_09944</name>
</gene>
<comment type="function">
    <text evidence="8">GTP-specific succinyl-CoA synthetase functions in the citric acid cycle (TCA), coupling the hydrolysis of succinyl-CoA to the synthesis of GTP and thus represents the only step of substrate-level phosphorylation in the TCA. The beta subunit provides nucleotide specificity of the enzyme and binds the substrate succinate, while the binding sites for coenzyme A and phosphate are found in the alpha subunit.</text>
</comment>
<keyword evidence="2 10" id="KW-0816">Tricarboxylic acid cycle</keyword>
<dbReference type="GO" id="GO:0042709">
    <property type="term" value="C:succinate-CoA ligase complex"/>
    <property type="evidence" value="ECO:0007669"/>
    <property type="project" value="TreeGrafter"/>
</dbReference>
<dbReference type="GO" id="GO:0000287">
    <property type="term" value="F:magnesium ion binding"/>
    <property type="evidence" value="ECO:0007669"/>
    <property type="project" value="UniProtKB-UniRule"/>
</dbReference>
<dbReference type="EC" id="6.2.1.5" evidence="10"/>
<evidence type="ECO:0000259" key="13">
    <source>
        <dbReference type="Pfam" id="PF08442"/>
    </source>
</evidence>
<reference evidence="14 15" key="1">
    <citation type="journal article" date="2018" name="Gigascience">
        <title>Genomes of trombidid mites reveal novel predicted allergens and laterally-transferred genes associated with secondary metabolism.</title>
        <authorList>
            <person name="Dong X."/>
            <person name="Chaisiri K."/>
            <person name="Xia D."/>
            <person name="Armstrong S.D."/>
            <person name="Fang Y."/>
            <person name="Donnelly M.J."/>
            <person name="Kadowaki T."/>
            <person name="McGarry J.W."/>
            <person name="Darby A.C."/>
            <person name="Makepeace B.L."/>
        </authorList>
    </citation>
    <scope>NUCLEOTIDE SEQUENCE [LARGE SCALE GENOMIC DNA]</scope>
    <source>
        <strain evidence="14">UoL-UT</strain>
    </source>
</reference>
<evidence type="ECO:0000256" key="6">
    <source>
        <dbReference type="ARBA" id="ARBA00022842"/>
    </source>
</evidence>
<sequence length="436" mass="47555">MAKRLLSSSSLNYCRTLLKSLQVTDTGRLVQCKRFLNLHEYQSKQLMLDNNITVQKFRVVENADEAKNALKGNAFTCNEYVIKAQVLAGGRGKGHFKQSGMKSGVQLTKDKEKASELASKMLNDYLITAQTTADGVLVKKVMIAEALDIKKELYVAILLDRSAGGPVVVASPEGGVNIEDVAKTNPEAIFKFVIPFDNGDLDVVLAQEIAEKAFGFKDSALIAKAAKELCNLYKLFLRIDATQIEINPFGVTPDDQIVCFDAKIQFDENAEFRQKWITSIEKENIESADPRELLAKEYNLNFVPMDGSIGCLVNGAGLAMATMDIIHHYGGSPANFLDVGGGVNQTGVENAFRLITQDPKVKAILVNIFGGIVNCEIVARGLIAAINLVNVPLVVRLEGTNQESARELLKTIPSIITADDLDDAAKKVVRMASTVK</sequence>
<keyword evidence="5 10" id="KW-0547">Nucleotide-binding</keyword>
<dbReference type="NCBIfam" id="TIGR01016">
    <property type="entry name" value="sucCoAbeta"/>
    <property type="match status" value="1"/>
</dbReference>